<comment type="similarity">
    <text evidence="1">Belongs to the ATP synthase subunit s family.</text>
</comment>
<evidence type="ECO:0000256" key="5">
    <source>
        <dbReference type="ARBA" id="ARBA00076566"/>
    </source>
</evidence>
<sequence length="279" mass="30955">MAVSLLVNSPFRLIGIKSWSKGCVGAVAKRCCSSSPVSTPPPPPSPLKTRAVVFLSKYFNDVEWLVERTSAFRSWMQKFSYYGSTLGLYGDNMIATFYILRLGGSVRFAGHSEWFRQDSRGRISKNMLKMVELPVDGVDASGTLIDYDGLDYLVSQSGLRTLSLSGCPKVDGWFLSRLYVFRDSLEELNLSGCPNVTEGALASLHHLRNLRRLELSLPASSNPGLVRILLEEVLPDCHVAGIEYNQGLRHTDPQGTETDTERDTASHRDALTHRDTSTH</sequence>
<accession>W5NAC6</accession>
<dbReference type="GO" id="GO:0019005">
    <property type="term" value="C:SCF ubiquitin ligase complex"/>
    <property type="evidence" value="ECO:0000318"/>
    <property type="project" value="GO_Central"/>
</dbReference>
<dbReference type="HOGENOM" id="CLU_072474_0_1_1"/>
<comment type="subunit">
    <text evidence="3">Interacts with incompletely assembled mitochondrial NADH:ubiquinone oxidoreductase complex (complex I).</text>
</comment>
<evidence type="ECO:0000313" key="8">
    <source>
        <dbReference type="Proteomes" id="UP000018468"/>
    </source>
</evidence>
<name>W5NAC6_LEPOC</name>
<evidence type="ECO:0000256" key="6">
    <source>
        <dbReference type="SAM" id="MobiDB-lite"/>
    </source>
</evidence>
<dbReference type="InterPro" id="IPR032675">
    <property type="entry name" value="LRR_dom_sf"/>
</dbReference>
<keyword evidence="8" id="KW-1185">Reference proteome</keyword>
<dbReference type="FunCoup" id="W5NAC6">
    <property type="interactions" value="771"/>
</dbReference>
<reference evidence="8" key="1">
    <citation type="submission" date="2011-12" db="EMBL/GenBank/DDBJ databases">
        <title>The Draft Genome of Lepisosteus oculatus.</title>
        <authorList>
            <consortium name="The Broad Institute Genome Assembly &amp; Analysis Group"/>
            <consortium name="Computational R&amp;D Group"/>
            <consortium name="and Sequencing Platform"/>
            <person name="Di Palma F."/>
            <person name="Alfoldi J."/>
            <person name="Johnson J."/>
            <person name="Berlin A."/>
            <person name="Gnerre S."/>
            <person name="Jaffe D."/>
            <person name="MacCallum I."/>
            <person name="Young S."/>
            <person name="Walker B.J."/>
            <person name="Lander E.S."/>
            <person name="Lindblad-Toh K."/>
        </authorList>
    </citation>
    <scope>NUCLEOTIDE SEQUENCE [LARGE SCALE GENOMIC DNA]</scope>
</reference>
<dbReference type="GO" id="GO:0005739">
    <property type="term" value="C:mitochondrion"/>
    <property type="evidence" value="ECO:0007669"/>
    <property type="project" value="GOC"/>
</dbReference>
<dbReference type="Ensembl" id="ENSLOCT00000017617.1">
    <property type="protein sequence ID" value="ENSLOCP00000017585.1"/>
    <property type="gene ID" value="ENSLOCG00000014282.1"/>
</dbReference>
<dbReference type="Gene3D" id="3.80.10.10">
    <property type="entry name" value="Ribonuclease Inhibitor"/>
    <property type="match status" value="1"/>
</dbReference>
<dbReference type="EMBL" id="AHAT01029436">
    <property type="status" value="NOT_ANNOTATED_CDS"/>
    <property type="molecule type" value="Genomic_DNA"/>
</dbReference>
<reference evidence="7" key="2">
    <citation type="submission" date="2025-08" db="UniProtKB">
        <authorList>
            <consortium name="Ensembl"/>
        </authorList>
    </citation>
    <scope>IDENTIFICATION</scope>
</reference>
<organism evidence="7 8">
    <name type="scientific">Lepisosteus oculatus</name>
    <name type="common">Spotted gar</name>
    <dbReference type="NCBI Taxonomy" id="7918"/>
    <lineage>
        <taxon>Eukaryota</taxon>
        <taxon>Metazoa</taxon>
        <taxon>Chordata</taxon>
        <taxon>Craniata</taxon>
        <taxon>Vertebrata</taxon>
        <taxon>Euteleostomi</taxon>
        <taxon>Actinopterygii</taxon>
        <taxon>Neopterygii</taxon>
        <taxon>Holostei</taxon>
        <taxon>Semionotiformes</taxon>
        <taxon>Lepisosteidae</taxon>
        <taxon>Lepisosteus</taxon>
    </lineage>
</organism>
<evidence type="ECO:0000313" key="7">
    <source>
        <dbReference type="Ensembl" id="ENSLOCP00000017585.1"/>
    </source>
</evidence>
<protein>
    <recommendedName>
        <fullName evidence="4">Distal membrane-arm assembly complex protein 2</fullName>
    </recommendedName>
    <alternativeName>
        <fullName evidence="5">ATP synthase subunit s-like protein</fullName>
    </alternativeName>
</protein>
<dbReference type="EMBL" id="AHAT01029437">
    <property type="status" value="NOT_ANNOTATED_CDS"/>
    <property type="molecule type" value="Genomic_DNA"/>
</dbReference>
<dbReference type="GO" id="GO:0032981">
    <property type="term" value="P:mitochondrial respiratory chain complex I assembly"/>
    <property type="evidence" value="ECO:0000318"/>
    <property type="project" value="GO_Central"/>
</dbReference>
<comment type="function">
    <text evidence="2">Required for the assembly of the mitochondrial NADH:ubiquinone oxidoreductase complex (complex I). Involved in the assembly of the distal region of complex I.</text>
</comment>
<dbReference type="Bgee" id="ENSLOCG00000014282">
    <property type="expression patterns" value="Expressed in heart and 13 other cell types or tissues"/>
</dbReference>
<evidence type="ECO:0000256" key="1">
    <source>
        <dbReference type="ARBA" id="ARBA00006901"/>
    </source>
</evidence>
<dbReference type="OMA" id="GFRFAGQ"/>
<feature type="compositionally biased region" description="Basic and acidic residues" evidence="6">
    <location>
        <begin position="259"/>
        <end position="279"/>
    </location>
</feature>
<dbReference type="SUPFAM" id="SSF52047">
    <property type="entry name" value="RNI-like"/>
    <property type="match status" value="1"/>
</dbReference>
<dbReference type="InParanoid" id="W5NAC6"/>
<dbReference type="Proteomes" id="UP000018468">
    <property type="component" value="Linkage group LG2"/>
</dbReference>
<dbReference type="GO" id="GO:0031146">
    <property type="term" value="P:SCF-dependent proteasomal ubiquitin-dependent protein catabolic process"/>
    <property type="evidence" value="ECO:0000318"/>
    <property type="project" value="GO_Central"/>
</dbReference>
<evidence type="ECO:0000256" key="3">
    <source>
        <dbReference type="ARBA" id="ARBA00062608"/>
    </source>
</evidence>
<evidence type="ECO:0000256" key="4">
    <source>
        <dbReference type="ARBA" id="ARBA00072316"/>
    </source>
</evidence>
<dbReference type="STRING" id="7918.ENSLOCP00000017585"/>
<feature type="region of interest" description="Disordered" evidence="6">
    <location>
        <begin position="248"/>
        <end position="279"/>
    </location>
</feature>
<dbReference type="GeneTree" id="ENSGT00940000160500"/>
<dbReference type="FunFam" id="3.80.10.10:FF:000168">
    <property type="entry name" value="Distal membrane arm assembly complex 2"/>
    <property type="match status" value="1"/>
</dbReference>
<dbReference type="eggNOG" id="KOG3864">
    <property type="taxonomic scope" value="Eukaryota"/>
</dbReference>
<dbReference type="EMBL" id="AHAT01029438">
    <property type="status" value="NOT_ANNOTATED_CDS"/>
    <property type="molecule type" value="Genomic_DNA"/>
</dbReference>
<reference evidence="7" key="3">
    <citation type="submission" date="2025-09" db="UniProtKB">
        <authorList>
            <consortium name="Ensembl"/>
        </authorList>
    </citation>
    <scope>IDENTIFICATION</scope>
</reference>
<dbReference type="AlphaFoldDB" id="W5NAC6"/>
<evidence type="ECO:0000256" key="2">
    <source>
        <dbReference type="ARBA" id="ARBA00057777"/>
    </source>
</evidence>
<proteinExistence type="inferred from homology"/>